<reference evidence="2 3" key="1">
    <citation type="submission" date="2021-03" db="EMBL/GenBank/DDBJ databases">
        <title>Genomic Encyclopedia of Type Strains, Phase IV (KMG-IV): sequencing the most valuable type-strain genomes for metagenomic binning, comparative biology and taxonomic classification.</title>
        <authorList>
            <person name="Goeker M."/>
        </authorList>
    </citation>
    <scope>NUCLEOTIDE SEQUENCE [LARGE SCALE GENOMIC DNA]</scope>
    <source>
        <strain evidence="2 3">DSM 24738</strain>
    </source>
</reference>
<organism evidence="2 3">
    <name type="scientific">Ammoniphilus resinae</name>
    <dbReference type="NCBI Taxonomy" id="861532"/>
    <lineage>
        <taxon>Bacteria</taxon>
        <taxon>Bacillati</taxon>
        <taxon>Bacillota</taxon>
        <taxon>Bacilli</taxon>
        <taxon>Bacillales</taxon>
        <taxon>Paenibacillaceae</taxon>
        <taxon>Aneurinibacillus group</taxon>
        <taxon>Ammoniphilus</taxon>
    </lineage>
</organism>
<keyword evidence="1" id="KW-1133">Transmembrane helix</keyword>
<dbReference type="Proteomes" id="UP001519343">
    <property type="component" value="Unassembled WGS sequence"/>
</dbReference>
<keyword evidence="3" id="KW-1185">Reference proteome</keyword>
<evidence type="ECO:0000313" key="2">
    <source>
        <dbReference type="EMBL" id="MBP1930572.1"/>
    </source>
</evidence>
<proteinExistence type="predicted"/>
<sequence>MDYKKDVSQDDIVDSATGFTVSFGFFLLMAVLFTIISVLQK</sequence>
<evidence type="ECO:0008006" key="4">
    <source>
        <dbReference type="Google" id="ProtNLM"/>
    </source>
</evidence>
<feature type="transmembrane region" description="Helical" evidence="1">
    <location>
        <begin position="20"/>
        <end position="39"/>
    </location>
</feature>
<evidence type="ECO:0000313" key="3">
    <source>
        <dbReference type="Proteomes" id="UP001519343"/>
    </source>
</evidence>
<keyword evidence="1" id="KW-0812">Transmembrane</keyword>
<dbReference type="Pfam" id="PF14141">
    <property type="entry name" value="YqzM"/>
    <property type="match status" value="1"/>
</dbReference>
<keyword evidence="1" id="KW-0472">Membrane</keyword>
<comment type="caution">
    <text evidence="2">The sequence shown here is derived from an EMBL/GenBank/DDBJ whole genome shotgun (WGS) entry which is preliminary data.</text>
</comment>
<gene>
    <name evidence="2" type="ORF">J2Z37_000559</name>
</gene>
<name>A0ABS4GJY2_9BACL</name>
<dbReference type="InterPro" id="IPR025416">
    <property type="entry name" value="YqzM"/>
</dbReference>
<protein>
    <recommendedName>
        <fullName evidence="4">YqzM family protein</fullName>
    </recommendedName>
</protein>
<accession>A0ABS4GJY2</accession>
<evidence type="ECO:0000256" key="1">
    <source>
        <dbReference type="SAM" id="Phobius"/>
    </source>
</evidence>
<dbReference type="EMBL" id="JAGGKT010000001">
    <property type="protein sequence ID" value="MBP1930572.1"/>
    <property type="molecule type" value="Genomic_DNA"/>
</dbReference>
<dbReference type="RefSeq" id="WP_245203495.1">
    <property type="nucleotide sequence ID" value="NZ_JAGGKT010000001.1"/>
</dbReference>